<feature type="domain" description="EGF-like" evidence="7">
    <location>
        <begin position="200"/>
        <end position="235"/>
    </location>
</feature>
<dbReference type="RefSeq" id="XP_007425472.1">
    <property type="nucleotide sequence ID" value="XM_007425410.2"/>
</dbReference>
<keyword evidence="2 6" id="KW-0732">Signal</keyword>
<evidence type="ECO:0000256" key="5">
    <source>
        <dbReference type="PROSITE-ProRule" id="PRU00076"/>
    </source>
</evidence>
<dbReference type="SMART" id="SM00181">
    <property type="entry name" value="EGF"/>
    <property type="match status" value="4"/>
</dbReference>
<dbReference type="SMART" id="SM00179">
    <property type="entry name" value="EGF_CA"/>
    <property type="match status" value="3"/>
</dbReference>
<dbReference type="PANTHER" id="PTHR24050:SF26">
    <property type="entry name" value="FIBULIN-5"/>
    <property type="match status" value="1"/>
</dbReference>
<gene>
    <name evidence="9" type="primary">LOC103060946</name>
</gene>
<feature type="signal peptide" evidence="6">
    <location>
        <begin position="1"/>
        <end position="21"/>
    </location>
</feature>
<feature type="non-terminal residue" evidence="9">
    <location>
        <position position="247"/>
    </location>
</feature>
<protein>
    <submittedName>
        <fullName evidence="9">Adhesion G protein-coupled receptor E1-like</fullName>
    </submittedName>
</protein>
<evidence type="ECO:0000313" key="8">
    <source>
        <dbReference type="Proteomes" id="UP000695026"/>
    </source>
</evidence>
<feature type="chain" id="PRO_5039899159" evidence="6">
    <location>
        <begin position="22"/>
        <end position="247"/>
    </location>
</feature>
<keyword evidence="8" id="KW-1185">Reference proteome</keyword>
<organism evidence="8 9">
    <name type="scientific">Python bivittatus</name>
    <name type="common">Burmese python</name>
    <name type="synonym">Python molurus bivittatus</name>
    <dbReference type="NCBI Taxonomy" id="176946"/>
    <lineage>
        <taxon>Eukaryota</taxon>
        <taxon>Metazoa</taxon>
        <taxon>Chordata</taxon>
        <taxon>Craniata</taxon>
        <taxon>Vertebrata</taxon>
        <taxon>Euteleostomi</taxon>
        <taxon>Lepidosauria</taxon>
        <taxon>Squamata</taxon>
        <taxon>Bifurcata</taxon>
        <taxon>Unidentata</taxon>
        <taxon>Episquamata</taxon>
        <taxon>Toxicofera</taxon>
        <taxon>Serpentes</taxon>
        <taxon>Henophidia</taxon>
        <taxon>Pythonidae</taxon>
        <taxon>Python</taxon>
    </lineage>
</organism>
<keyword evidence="3" id="KW-0677">Repeat</keyword>
<sequence>MVKRAPWQLAAAGFLISIFQSILVHNEAVNKCLNDDCGKNASCDNDYGNGSCSCEPLFWRETNKNKTFNNGSENDCISCRFYMKVSENDACIAGYRLCQDDRKCCVINSCSSKPCGRHAICHLDCGDYFCQCRSGFQLPNGKSRFKNMNENNCKDIDECKQNVSICGPRGSCINTEGDYHCKCKQGYGKSFKDDRKLCRDINECNENPCDKTASCNNYEGSYSCSCPSGYFQYSDAVQEDKTKIKCK</sequence>
<proteinExistence type="predicted"/>
<dbReference type="SUPFAM" id="SSF57196">
    <property type="entry name" value="EGF/Laminin"/>
    <property type="match status" value="3"/>
</dbReference>
<dbReference type="CDD" id="cd00054">
    <property type="entry name" value="EGF_CA"/>
    <property type="match status" value="2"/>
</dbReference>
<dbReference type="InterPro" id="IPR018097">
    <property type="entry name" value="EGF_Ca-bd_CS"/>
</dbReference>
<keyword evidence="4" id="KW-1015">Disulfide bond</keyword>
<dbReference type="OrthoDB" id="9426323at2759"/>
<evidence type="ECO:0000256" key="2">
    <source>
        <dbReference type="ARBA" id="ARBA00022729"/>
    </source>
</evidence>
<dbReference type="PROSITE" id="PS01187">
    <property type="entry name" value="EGF_CA"/>
    <property type="match status" value="1"/>
</dbReference>
<dbReference type="OMA" id="FSCDCFD"/>
<dbReference type="PROSITE" id="PS50026">
    <property type="entry name" value="EGF_3"/>
    <property type="match status" value="2"/>
</dbReference>
<keyword evidence="1 5" id="KW-0245">EGF-like domain</keyword>
<dbReference type="InterPro" id="IPR000742">
    <property type="entry name" value="EGF"/>
</dbReference>
<evidence type="ECO:0000259" key="7">
    <source>
        <dbReference type="PROSITE" id="PS50026"/>
    </source>
</evidence>
<comment type="caution">
    <text evidence="5">Lacks conserved residue(s) required for the propagation of feature annotation.</text>
</comment>
<accession>A0A9F2QWB4</accession>
<evidence type="ECO:0000256" key="1">
    <source>
        <dbReference type="ARBA" id="ARBA00022536"/>
    </source>
</evidence>
<name>A0A9F2QWB4_PYTBI</name>
<dbReference type="InterPro" id="IPR049883">
    <property type="entry name" value="NOTCH1_EGF-like"/>
</dbReference>
<dbReference type="AlphaFoldDB" id="A0A9F2QWB4"/>
<dbReference type="Proteomes" id="UP000695026">
    <property type="component" value="Unplaced"/>
</dbReference>
<dbReference type="InterPro" id="IPR052235">
    <property type="entry name" value="Nephronectin_domain"/>
</dbReference>
<dbReference type="PROSITE" id="PS00010">
    <property type="entry name" value="ASX_HYDROXYL"/>
    <property type="match status" value="2"/>
</dbReference>
<dbReference type="FunFam" id="2.10.25.10:FF:000038">
    <property type="entry name" value="Fibrillin 2"/>
    <property type="match status" value="2"/>
</dbReference>
<dbReference type="KEGG" id="pbi:103060946"/>
<dbReference type="InterPro" id="IPR001881">
    <property type="entry name" value="EGF-like_Ca-bd_dom"/>
</dbReference>
<evidence type="ECO:0000256" key="3">
    <source>
        <dbReference type="ARBA" id="ARBA00022737"/>
    </source>
</evidence>
<evidence type="ECO:0000256" key="4">
    <source>
        <dbReference type="ARBA" id="ARBA00023157"/>
    </source>
</evidence>
<evidence type="ECO:0000313" key="9">
    <source>
        <dbReference type="RefSeq" id="XP_007425472.1"/>
    </source>
</evidence>
<dbReference type="Pfam" id="PF07645">
    <property type="entry name" value="EGF_CA"/>
    <property type="match status" value="2"/>
</dbReference>
<evidence type="ECO:0000256" key="6">
    <source>
        <dbReference type="SAM" id="SignalP"/>
    </source>
</evidence>
<reference evidence="9" key="1">
    <citation type="submission" date="2025-08" db="UniProtKB">
        <authorList>
            <consortium name="RefSeq"/>
        </authorList>
    </citation>
    <scope>IDENTIFICATION</scope>
    <source>
        <tissue evidence="9">Liver</tissue>
    </source>
</reference>
<dbReference type="PANTHER" id="PTHR24050">
    <property type="entry name" value="PA14 DOMAIN-CONTAINING PROTEIN"/>
    <property type="match status" value="1"/>
</dbReference>
<dbReference type="GO" id="GO:0005509">
    <property type="term" value="F:calcium ion binding"/>
    <property type="evidence" value="ECO:0007669"/>
    <property type="project" value="InterPro"/>
</dbReference>
<dbReference type="GeneID" id="103060946"/>
<dbReference type="InterPro" id="IPR000152">
    <property type="entry name" value="EGF-type_Asp/Asn_hydroxyl_site"/>
</dbReference>
<feature type="domain" description="EGF-like" evidence="7">
    <location>
        <begin position="155"/>
        <end position="193"/>
    </location>
</feature>
<dbReference type="Gene3D" id="2.10.25.10">
    <property type="entry name" value="Laminin"/>
    <property type="match status" value="3"/>
</dbReference>